<feature type="transmembrane region" description="Helical" evidence="9">
    <location>
        <begin position="230"/>
        <end position="253"/>
    </location>
</feature>
<evidence type="ECO:0000256" key="2">
    <source>
        <dbReference type="ARBA" id="ARBA00005658"/>
    </source>
</evidence>
<evidence type="ECO:0000256" key="9">
    <source>
        <dbReference type="SAM" id="Phobius"/>
    </source>
</evidence>
<keyword evidence="7 9" id="KW-0472">Membrane</keyword>
<keyword evidence="3" id="KW-0813">Transport</keyword>
<evidence type="ECO:0000313" key="11">
    <source>
        <dbReference type="Proteomes" id="UP000754750"/>
    </source>
</evidence>
<reference evidence="10" key="1">
    <citation type="submission" date="2019-04" db="EMBL/GenBank/DDBJ databases">
        <title>Evolution of Biomass-Degrading Anaerobic Consortia Revealed by Metagenomics.</title>
        <authorList>
            <person name="Peng X."/>
        </authorList>
    </citation>
    <scope>NUCLEOTIDE SEQUENCE</scope>
    <source>
        <strain evidence="10">SIG551</strain>
    </source>
</reference>
<feature type="compositionally biased region" description="Basic and acidic residues" evidence="8">
    <location>
        <begin position="536"/>
        <end position="548"/>
    </location>
</feature>
<evidence type="ECO:0000256" key="1">
    <source>
        <dbReference type="ARBA" id="ARBA00004651"/>
    </source>
</evidence>
<dbReference type="GO" id="GO:0022857">
    <property type="term" value="F:transmembrane transporter activity"/>
    <property type="evidence" value="ECO:0007669"/>
    <property type="project" value="InterPro"/>
</dbReference>
<evidence type="ECO:0000256" key="6">
    <source>
        <dbReference type="ARBA" id="ARBA00022989"/>
    </source>
</evidence>
<feature type="region of interest" description="Disordered" evidence="8">
    <location>
        <begin position="523"/>
        <end position="548"/>
    </location>
</feature>
<keyword evidence="5 9" id="KW-0812">Transmembrane</keyword>
<accession>A0A928KX66</accession>
<comment type="similarity">
    <text evidence="2">Belongs to the BCCT transporter (TC 2.A.15) family.</text>
</comment>
<feature type="transmembrane region" description="Helical" evidence="9">
    <location>
        <begin position="93"/>
        <end position="113"/>
    </location>
</feature>
<evidence type="ECO:0000256" key="7">
    <source>
        <dbReference type="ARBA" id="ARBA00023136"/>
    </source>
</evidence>
<feature type="transmembrane region" description="Helical" evidence="9">
    <location>
        <begin position="153"/>
        <end position="171"/>
    </location>
</feature>
<feature type="transmembrane region" description="Helical" evidence="9">
    <location>
        <begin position="486"/>
        <end position="511"/>
    </location>
</feature>
<dbReference type="InterPro" id="IPR000060">
    <property type="entry name" value="BCCT_transptr"/>
</dbReference>
<evidence type="ECO:0000313" key="10">
    <source>
        <dbReference type="EMBL" id="MBE6833274.1"/>
    </source>
</evidence>
<keyword evidence="6 9" id="KW-1133">Transmembrane helix</keyword>
<feature type="transmembrane region" description="Helical" evidence="9">
    <location>
        <begin position="53"/>
        <end position="73"/>
    </location>
</feature>
<gene>
    <name evidence="10" type="ORF">E7512_06780</name>
</gene>
<dbReference type="Pfam" id="PF02028">
    <property type="entry name" value="BCCT"/>
    <property type="match status" value="1"/>
</dbReference>
<organism evidence="10 11">
    <name type="scientific">Faecalispora sporosphaeroides</name>
    <dbReference type="NCBI Taxonomy" id="1549"/>
    <lineage>
        <taxon>Bacteria</taxon>
        <taxon>Bacillati</taxon>
        <taxon>Bacillota</taxon>
        <taxon>Clostridia</taxon>
        <taxon>Eubacteriales</taxon>
        <taxon>Oscillospiraceae</taxon>
        <taxon>Faecalispora</taxon>
    </lineage>
</organism>
<feature type="transmembrane region" description="Helical" evidence="9">
    <location>
        <begin position="409"/>
        <end position="428"/>
    </location>
</feature>
<proteinExistence type="inferred from homology"/>
<feature type="transmembrane region" description="Helical" evidence="9">
    <location>
        <begin position="329"/>
        <end position="348"/>
    </location>
</feature>
<protein>
    <submittedName>
        <fullName evidence="10">BCCT transporter</fullName>
    </submittedName>
</protein>
<feature type="transmembrane region" description="Helical" evidence="9">
    <location>
        <begin position="203"/>
        <end position="224"/>
    </location>
</feature>
<evidence type="ECO:0000256" key="8">
    <source>
        <dbReference type="SAM" id="MobiDB-lite"/>
    </source>
</evidence>
<dbReference type="EMBL" id="SVNY01000003">
    <property type="protein sequence ID" value="MBE6833274.1"/>
    <property type="molecule type" value="Genomic_DNA"/>
</dbReference>
<sequence length="548" mass="59601">MKETDTTQKKPLKMGVFIPSFVITGGAAILGLVNNEWLTSATYTVFEWSLKNFAWLYQLVAMFTLVMIAIMCFSRIGKIRFGGPKAKAKYSFASWFAMILTAGIATGLITYGANEPLIYYGNIYGELTASGIQPGSPEASFFAMGRVFYNWSFIPYAMYALSGVIIGYLYYNRGQELSVSGSLTPLFGPKVTQGLARDVIDTLSVLAIVLGLASSLGAGLALIGSGLQSAYGIAQGPVLWFVLAAVITAAFTISSVQGIDKGIKWLADLTSKIFYALVAALILIGPTLYILNMMNVGMGYWLDHFWSWGLDPYVMGGEALVTWWTMYDWAIWIAYAPLMGIFFAIISYGRTIRQFLVVNWIAPAVFSIVWFSIWGATALEWQATGVADMVSVIQQNGAVAGMWEFLKHIPLSAVFIPIVIVTLIAEYANTANGMATTISSICTKGARHDEEPATWLKILWGVTIGVISAIMVAFGGGEQGVDGVKYLAACGGFAVLFVFVLQVASTFKVFFLDKETKKDIVDSEDLIEGSEETDQEAGKEQSRAEALS</sequence>
<dbReference type="GO" id="GO:0005886">
    <property type="term" value="C:plasma membrane"/>
    <property type="evidence" value="ECO:0007669"/>
    <property type="project" value="UniProtKB-SubCell"/>
</dbReference>
<feature type="transmembrane region" description="Helical" evidence="9">
    <location>
        <begin position="355"/>
        <end position="376"/>
    </location>
</feature>
<comment type="subcellular location">
    <subcellularLocation>
        <location evidence="1">Cell membrane</location>
        <topology evidence="1">Multi-pass membrane protein</topology>
    </subcellularLocation>
</comment>
<dbReference type="PANTHER" id="PTHR30047:SF7">
    <property type="entry name" value="HIGH-AFFINITY CHOLINE TRANSPORT PROTEIN"/>
    <property type="match status" value="1"/>
</dbReference>
<feature type="transmembrane region" description="Helical" evidence="9">
    <location>
        <begin position="273"/>
        <end position="291"/>
    </location>
</feature>
<feature type="compositionally biased region" description="Acidic residues" evidence="8">
    <location>
        <begin position="523"/>
        <end position="535"/>
    </location>
</feature>
<comment type="caution">
    <text evidence="10">The sequence shown here is derived from an EMBL/GenBank/DDBJ whole genome shotgun (WGS) entry which is preliminary data.</text>
</comment>
<keyword evidence="4" id="KW-1003">Cell membrane</keyword>
<name>A0A928KX66_9FIRM</name>
<dbReference type="AlphaFoldDB" id="A0A928KX66"/>
<dbReference type="PANTHER" id="PTHR30047">
    <property type="entry name" value="HIGH-AFFINITY CHOLINE TRANSPORT PROTEIN-RELATED"/>
    <property type="match status" value="1"/>
</dbReference>
<feature type="transmembrane region" description="Helical" evidence="9">
    <location>
        <begin position="12"/>
        <end position="33"/>
    </location>
</feature>
<evidence type="ECO:0000256" key="5">
    <source>
        <dbReference type="ARBA" id="ARBA00022692"/>
    </source>
</evidence>
<dbReference type="RefSeq" id="WP_020072783.1">
    <property type="nucleotide sequence ID" value="NZ_JBKWRC010000002.1"/>
</dbReference>
<dbReference type="Proteomes" id="UP000754750">
    <property type="component" value="Unassembled WGS sequence"/>
</dbReference>
<evidence type="ECO:0000256" key="4">
    <source>
        <dbReference type="ARBA" id="ARBA00022475"/>
    </source>
</evidence>
<evidence type="ECO:0000256" key="3">
    <source>
        <dbReference type="ARBA" id="ARBA00022448"/>
    </source>
</evidence>
<feature type="transmembrane region" description="Helical" evidence="9">
    <location>
        <begin position="454"/>
        <end position="474"/>
    </location>
</feature>